<keyword evidence="2" id="KW-0695">RNA-directed DNA polymerase</keyword>
<evidence type="ECO:0000313" key="3">
    <source>
        <dbReference type="Proteomes" id="UP001151760"/>
    </source>
</evidence>
<accession>A0ABQ5DHF8</accession>
<keyword evidence="2" id="KW-0548">Nucleotidyltransferase</keyword>
<reference evidence="2" key="1">
    <citation type="journal article" date="2022" name="Int. J. Mol. Sci.">
        <title>Draft Genome of Tanacetum Coccineum: Genomic Comparison of Closely Related Tanacetum-Family Plants.</title>
        <authorList>
            <person name="Yamashiro T."/>
            <person name="Shiraishi A."/>
            <person name="Nakayama K."/>
            <person name="Satake H."/>
        </authorList>
    </citation>
    <scope>NUCLEOTIDE SEQUENCE</scope>
</reference>
<dbReference type="Proteomes" id="UP001151760">
    <property type="component" value="Unassembled WGS sequence"/>
</dbReference>
<keyword evidence="2" id="KW-0808">Transferase</keyword>
<evidence type="ECO:0000259" key="1">
    <source>
        <dbReference type="Pfam" id="PF17921"/>
    </source>
</evidence>
<dbReference type="InterPro" id="IPR012337">
    <property type="entry name" value="RNaseH-like_sf"/>
</dbReference>
<dbReference type="SUPFAM" id="SSF53098">
    <property type="entry name" value="Ribonuclease H-like"/>
    <property type="match status" value="1"/>
</dbReference>
<dbReference type="Gene3D" id="3.30.420.10">
    <property type="entry name" value="Ribonuclease H-like superfamily/Ribonuclease H"/>
    <property type="match status" value="1"/>
</dbReference>
<dbReference type="PANTHER" id="PTHR47266">
    <property type="entry name" value="ENDONUCLEASE-RELATED"/>
    <property type="match status" value="1"/>
</dbReference>
<dbReference type="GO" id="GO:0003964">
    <property type="term" value="F:RNA-directed DNA polymerase activity"/>
    <property type="evidence" value="ECO:0007669"/>
    <property type="project" value="UniProtKB-KW"/>
</dbReference>
<dbReference type="Gene3D" id="1.10.340.70">
    <property type="match status" value="1"/>
</dbReference>
<reference evidence="2" key="2">
    <citation type="submission" date="2022-01" db="EMBL/GenBank/DDBJ databases">
        <authorList>
            <person name="Yamashiro T."/>
            <person name="Shiraishi A."/>
            <person name="Satake H."/>
            <person name="Nakayama K."/>
        </authorList>
    </citation>
    <scope>NUCLEOTIDE SEQUENCE</scope>
</reference>
<gene>
    <name evidence="2" type="ORF">Tco_0938540</name>
</gene>
<feature type="domain" description="Integrase zinc-binding" evidence="1">
    <location>
        <begin position="415"/>
        <end position="471"/>
    </location>
</feature>
<name>A0ABQ5DHF8_9ASTR</name>
<dbReference type="InterPro" id="IPR041588">
    <property type="entry name" value="Integrase_H2C2"/>
</dbReference>
<sequence>MQFPTITMQLTVHDKGLNGYVAPTGRVVVPTGKVVVPTGRVVVPTGRVVVPTGKVIITVSPGRLSPVPTGRVLSPGSDCADSEGSIEEVATETMTEPTLGEYMVEVRADYGSNTTTPSDDVDDGPDYLDFINWLNSKFRNHRRMDGRTKNTLWNFLMKGGDNEVLMGDIVSSDDEWKESDNTNHLNDNADLFFKPYLDAQEGNNICTFEKGQEGFDKHKPKTYACNIDELDDILVSNNPSYLINEDEELLSHGIIFREPFYPSNYLTRRLTIEEMLAKFIDEGKHEHEEMEIFIKEFRTTNELLLKEQSNLFIDLKIEVNELSKVMSNVLIPKIEVKGVTTRGGKMTSKAARSKEINETGINKNEPPRFEQVVPLNWTFKKRKRFFSQVKTYFWEELYAFKLCVDNIMRRCVAGSETLKILVHCHLGPTGRHHSANVTAKKVYESGFYWPSVFKDANEYVRQCDACQRSRNKSSRNKMPQNNIQVCEVFDVWGLDFIGPFLESRGNKYILVAVDYVSKWVEAQALPTNDARCGDQVLLYNSRLKMYPGKLNSKWSGPNIVKIVYPHGAIEITDRDGFSFKVNGHGLKKYYGGDINKEDDEVIEFENGCQYDLYGHSEALVNTLFAQTLKMENHPEQTIRGVSSF</sequence>
<proteinExistence type="predicted"/>
<organism evidence="2 3">
    <name type="scientific">Tanacetum coccineum</name>
    <dbReference type="NCBI Taxonomy" id="301880"/>
    <lineage>
        <taxon>Eukaryota</taxon>
        <taxon>Viridiplantae</taxon>
        <taxon>Streptophyta</taxon>
        <taxon>Embryophyta</taxon>
        <taxon>Tracheophyta</taxon>
        <taxon>Spermatophyta</taxon>
        <taxon>Magnoliopsida</taxon>
        <taxon>eudicotyledons</taxon>
        <taxon>Gunneridae</taxon>
        <taxon>Pentapetalae</taxon>
        <taxon>asterids</taxon>
        <taxon>campanulids</taxon>
        <taxon>Asterales</taxon>
        <taxon>Asteraceae</taxon>
        <taxon>Asteroideae</taxon>
        <taxon>Anthemideae</taxon>
        <taxon>Anthemidinae</taxon>
        <taxon>Tanacetum</taxon>
    </lineage>
</organism>
<dbReference type="InterPro" id="IPR052160">
    <property type="entry name" value="Gypsy_RT_Integrase-like"/>
</dbReference>
<evidence type="ECO:0000313" key="2">
    <source>
        <dbReference type="EMBL" id="GJT38675.1"/>
    </source>
</evidence>
<dbReference type="InterPro" id="IPR036397">
    <property type="entry name" value="RNaseH_sf"/>
</dbReference>
<dbReference type="EMBL" id="BQNB010015321">
    <property type="protein sequence ID" value="GJT38675.1"/>
    <property type="molecule type" value="Genomic_DNA"/>
</dbReference>
<comment type="caution">
    <text evidence="2">The sequence shown here is derived from an EMBL/GenBank/DDBJ whole genome shotgun (WGS) entry which is preliminary data.</text>
</comment>
<keyword evidence="3" id="KW-1185">Reference proteome</keyword>
<protein>
    <submittedName>
        <fullName evidence="2">Reverse transcriptase domain-containing protein</fullName>
    </submittedName>
</protein>
<dbReference type="Pfam" id="PF17921">
    <property type="entry name" value="Integrase_H2C2"/>
    <property type="match status" value="1"/>
</dbReference>